<feature type="region of interest" description="Disordered" evidence="1">
    <location>
        <begin position="122"/>
        <end position="147"/>
    </location>
</feature>
<organism evidence="2 3">
    <name type="scientific">Actinocorallia herbida</name>
    <dbReference type="NCBI Taxonomy" id="58109"/>
    <lineage>
        <taxon>Bacteria</taxon>
        <taxon>Bacillati</taxon>
        <taxon>Actinomycetota</taxon>
        <taxon>Actinomycetes</taxon>
        <taxon>Streptosporangiales</taxon>
        <taxon>Thermomonosporaceae</taxon>
        <taxon>Actinocorallia</taxon>
    </lineage>
</organism>
<dbReference type="RefSeq" id="WP_211359514.1">
    <property type="nucleotide sequence ID" value="NZ_RJKE01000001.1"/>
</dbReference>
<comment type="caution">
    <text evidence="2">The sequence shown here is derived from an EMBL/GenBank/DDBJ whole genome shotgun (WGS) entry which is preliminary data.</text>
</comment>
<proteinExistence type="predicted"/>
<evidence type="ECO:0000256" key="1">
    <source>
        <dbReference type="SAM" id="MobiDB-lite"/>
    </source>
</evidence>
<name>A0A3N1CN06_9ACTN</name>
<dbReference type="EMBL" id="RJKE01000001">
    <property type="protein sequence ID" value="ROO82663.1"/>
    <property type="molecule type" value="Genomic_DNA"/>
</dbReference>
<protein>
    <submittedName>
        <fullName evidence="2">Uncharacterized protein</fullName>
    </submittedName>
</protein>
<evidence type="ECO:0000313" key="3">
    <source>
        <dbReference type="Proteomes" id="UP000272400"/>
    </source>
</evidence>
<accession>A0A3N1CN06</accession>
<keyword evidence="3" id="KW-1185">Reference proteome</keyword>
<gene>
    <name evidence="2" type="ORF">EDD29_0144</name>
</gene>
<sequence>MSATELGPWAVVVPGGETGYAYGRFVEREIADRFAAFVAAKFDTTAVVVPDTEVSADAVRLDAARELLNWWDTQPAATVAPAVNGCGWCGYAQTGHGIRYSAIPGLHAWTAPTDRQRLNRMSARRAARTTPTTPKGPAIAPARPRLP</sequence>
<reference evidence="2 3" key="1">
    <citation type="submission" date="2018-11" db="EMBL/GenBank/DDBJ databases">
        <title>Sequencing the genomes of 1000 actinobacteria strains.</title>
        <authorList>
            <person name="Klenk H.-P."/>
        </authorList>
    </citation>
    <scope>NUCLEOTIDE SEQUENCE [LARGE SCALE GENOMIC DNA]</scope>
    <source>
        <strain evidence="2 3">DSM 44254</strain>
    </source>
</reference>
<dbReference type="AlphaFoldDB" id="A0A3N1CN06"/>
<evidence type="ECO:0000313" key="2">
    <source>
        <dbReference type="EMBL" id="ROO82663.1"/>
    </source>
</evidence>
<dbReference type="Proteomes" id="UP000272400">
    <property type="component" value="Unassembled WGS sequence"/>
</dbReference>